<organism evidence="5 6">
    <name type="scientific">Mycobacterium yunnanensis</name>
    <dbReference type="NCBI Taxonomy" id="368477"/>
    <lineage>
        <taxon>Bacteria</taxon>
        <taxon>Bacillati</taxon>
        <taxon>Actinomycetota</taxon>
        <taxon>Actinomycetes</taxon>
        <taxon>Mycobacteriales</taxon>
        <taxon>Mycobacteriaceae</taxon>
        <taxon>Mycobacterium</taxon>
    </lineage>
</organism>
<name>A0A9X2Z0M0_9MYCO</name>
<dbReference type="PANTHER" id="PTHR11066:SF34">
    <property type="entry name" value="ACYL-COENZYME A THIOESTERASE 8"/>
    <property type="match status" value="1"/>
</dbReference>
<comment type="caution">
    <text evidence="5">The sequence shown here is derived from an EMBL/GenBank/DDBJ whole genome shotgun (WGS) entry which is preliminary data.</text>
</comment>
<feature type="domain" description="Acyl-CoA thioesterase-like C-terminal" evidence="4">
    <location>
        <begin position="135"/>
        <end position="264"/>
    </location>
</feature>
<sequence>MTGVKPDRPSWMARLLDFERDGDVFRAPQPAAGPGTRLFGGLIAAQSLAAAGATVAPDKHPQSLHLYFVRGGEYGVDVELNVVRTRDGRSFDTRQVTAVQHGKTILEMIASFHRPEAGADWHPTPPAGIEFEAAVPKTPDLGFAGRFEMRVTPDDDSPFAVPPFWIRTKARIDDSPLVQACALTFMSDFGPVPVARPPGVPVDAGSGYAASLDHAVWFHRPFLPHEWHRYEVRSLNNSDSRGLVVGAMYDGAGSLVASTTQEALWRF</sequence>
<dbReference type="InterPro" id="IPR003703">
    <property type="entry name" value="Acyl_CoA_thio"/>
</dbReference>
<feature type="domain" description="Acyl-CoA thioesterase-like N-terminal HotDog" evidence="3">
    <location>
        <begin position="33"/>
        <end position="113"/>
    </location>
</feature>
<reference evidence="5" key="2">
    <citation type="journal article" date="2022" name="BMC Genomics">
        <title>Comparative genome analysis of mycobacteria focusing on tRNA and non-coding RNA.</title>
        <authorList>
            <person name="Behra P.R.K."/>
            <person name="Pettersson B.M.F."/>
            <person name="Ramesh M."/>
            <person name="Das S."/>
            <person name="Dasgupta S."/>
            <person name="Kirsebom L.A."/>
        </authorList>
    </citation>
    <scope>NUCLEOTIDE SEQUENCE</scope>
    <source>
        <strain evidence="5">DSM 44838</strain>
    </source>
</reference>
<evidence type="ECO:0000256" key="1">
    <source>
        <dbReference type="ARBA" id="ARBA00006538"/>
    </source>
</evidence>
<dbReference type="Proteomes" id="UP001141629">
    <property type="component" value="Unassembled WGS sequence"/>
</dbReference>
<evidence type="ECO:0000313" key="5">
    <source>
        <dbReference type="EMBL" id="MCV7420870.1"/>
    </source>
</evidence>
<dbReference type="GO" id="GO:0009062">
    <property type="term" value="P:fatty acid catabolic process"/>
    <property type="evidence" value="ECO:0007669"/>
    <property type="project" value="TreeGrafter"/>
</dbReference>
<evidence type="ECO:0000259" key="3">
    <source>
        <dbReference type="Pfam" id="PF13622"/>
    </source>
</evidence>
<dbReference type="InterPro" id="IPR049450">
    <property type="entry name" value="ACOT8-like_C"/>
</dbReference>
<comment type="similarity">
    <text evidence="1">Belongs to the C/M/P thioester hydrolase family.</text>
</comment>
<protein>
    <submittedName>
        <fullName evidence="5">Thioesterase family protein</fullName>
    </submittedName>
</protein>
<dbReference type="InterPro" id="IPR042171">
    <property type="entry name" value="Acyl-CoA_hotdog"/>
</dbReference>
<dbReference type="Pfam" id="PF13622">
    <property type="entry name" value="4HBT_3"/>
    <property type="match status" value="1"/>
</dbReference>
<dbReference type="CDD" id="cd03445">
    <property type="entry name" value="Thioesterase_II_repeat2"/>
    <property type="match status" value="1"/>
</dbReference>
<dbReference type="CDD" id="cd03444">
    <property type="entry name" value="Thioesterase_II_repeat1"/>
    <property type="match status" value="1"/>
</dbReference>
<dbReference type="Pfam" id="PF20789">
    <property type="entry name" value="4HBT_3C"/>
    <property type="match status" value="1"/>
</dbReference>
<evidence type="ECO:0000256" key="2">
    <source>
        <dbReference type="ARBA" id="ARBA00022801"/>
    </source>
</evidence>
<dbReference type="GO" id="GO:0047617">
    <property type="term" value="F:fatty acyl-CoA hydrolase activity"/>
    <property type="evidence" value="ECO:0007669"/>
    <property type="project" value="InterPro"/>
</dbReference>
<dbReference type="PANTHER" id="PTHR11066">
    <property type="entry name" value="ACYL-COA THIOESTERASE"/>
    <property type="match status" value="1"/>
</dbReference>
<dbReference type="InterPro" id="IPR049449">
    <property type="entry name" value="TesB_ACOT8-like_N"/>
</dbReference>
<keyword evidence="6" id="KW-1185">Reference proteome</keyword>
<dbReference type="AlphaFoldDB" id="A0A9X2Z0M0"/>
<proteinExistence type="inferred from homology"/>
<dbReference type="Gene3D" id="2.40.160.210">
    <property type="entry name" value="Acyl-CoA thioesterase, double hotdog domain"/>
    <property type="match status" value="1"/>
</dbReference>
<dbReference type="GO" id="GO:0006637">
    <property type="term" value="P:acyl-CoA metabolic process"/>
    <property type="evidence" value="ECO:0007669"/>
    <property type="project" value="InterPro"/>
</dbReference>
<gene>
    <name evidence="5" type="ORF">H7K45_10000</name>
</gene>
<dbReference type="EMBL" id="JACKVK010000005">
    <property type="protein sequence ID" value="MCV7420870.1"/>
    <property type="molecule type" value="Genomic_DNA"/>
</dbReference>
<evidence type="ECO:0000259" key="4">
    <source>
        <dbReference type="Pfam" id="PF20789"/>
    </source>
</evidence>
<dbReference type="SUPFAM" id="SSF54637">
    <property type="entry name" value="Thioesterase/thiol ester dehydrase-isomerase"/>
    <property type="match status" value="2"/>
</dbReference>
<dbReference type="RefSeq" id="WP_263995629.1">
    <property type="nucleotide sequence ID" value="NZ_JACKVK010000005.1"/>
</dbReference>
<keyword evidence="2" id="KW-0378">Hydrolase</keyword>
<reference evidence="5" key="1">
    <citation type="submission" date="2020-07" db="EMBL/GenBank/DDBJ databases">
        <authorList>
            <person name="Pettersson B.M.F."/>
            <person name="Behra P.R.K."/>
            <person name="Ramesh M."/>
            <person name="Das S."/>
            <person name="Dasgupta S."/>
            <person name="Kirsebom L.A."/>
        </authorList>
    </citation>
    <scope>NUCLEOTIDE SEQUENCE</scope>
    <source>
        <strain evidence="5">DSM 44838</strain>
    </source>
</reference>
<accession>A0A9X2Z0M0</accession>
<evidence type="ECO:0000313" key="6">
    <source>
        <dbReference type="Proteomes" id="UP001141629"/>
    </source>
</evidence>
<dbReference type="InterPro" id="IPR029069">
    <property type="entry name" value="HotDog_dom_sf"/>
</dbReference>